<evidence type="ECO:0000256" key="7">
    <source>
        <dbReference type="ARBA" id="ARBA00022989"/>
    </source>
</evidence>
<evidence type="ECO:0000313" key="10">
    <source>
        <dbReference type="EMBL" id="KAF3548461.1"/>
    </source>
</evidence>
<comment type="similarity">
    <text evidence="2">Belongs to the oligopeptide OPT transporter (TC 2.A.67.1) family.</text>
</comment>
<name>A0ABQ7CA09_BRACR</name>
<keyword evidence="3" id="KW-0813">Transport</keyword>
<dbReference type="Proteomes" id="UP000266723">
    <property type="component" value="Unassembled WGS sequence"/>
</dbReference>
<keyword evidence="6" id="KW-0653">Protein transport</keyword>
<feature type="transmembrane region" description="Helical" evidence="9">
    <location>
        <begin position="552"/>
        <end position="575"/>
    </location>
</feature>
<feature type="transmembrane region" description="Helical" evidence="9">
    <location>
        <begin position="46"/>
        <end position="66"/>
    </location>
</feature>
<sequence>MRDMTEIRSELESESDIYANDEISIVPQVELTVPKTDDPDAPTVTFRMWVLGIAACVLLSFVNQFFWYRTNPLTISSVSAQIAVVPIGHLMAKVLPTRRFFQGTRWSFTMNPGPFSTKEHVLITVFPMSCSGAVYASHILSAVKLFYKRRLDFLPALLIMITTQVLGFGWAGLYRKHLVEPGEIWWPSNLVQAPGLNIITEYIIGYAYPERPVANICFKTYGYISMSQSLTFLADLKLGAYIKIGSRIFFVVGTLVAVLVYASTAWWLMAEIPNLCDTSLLPPGSQWICPTDRVFFDASINLKNVYRLYKSQIQLYYPKLKESLVLIIYRALHEKEVKSKWGITRNQFFVIALVTSFSYYILPGYLFSLLTTVSWLCWIRPKSILVNQLGSGSVGLGIGAFGLDWATIASYLGSPLASPFFATANIAVGFFLLMYVITPLSYYLDFFQARTFPIYSGKLFVSNGQEYKVRNIINDEFRLDHKAYAEAGPVHMSTFFAVSYGLGFATLTASVVHVLLFDGKDLWNQSKGVLRGNKKMDIHTKIMKRNYKEVPLWWFLSIFAVNIAVVIFMCFYYKTQIQLPWWGAFLACVIAIFFTPLVGVIKATTNQAPGLNIITEYIIGYAYPERPVANICFKTYGYISMSQSLTFLADLKLGAYMKIPPRTMFMAQVVGTLVAVLVYASTAWWLMAEIPNLCDTSLLPPGSQWTCPTDRVFFDASVIWGLVGPRRMFGDLGEYANINWFFLGGAIAPALVYLATRIFPKKKWISNIHMPVLIGATAIMPPATAVNFTSWLVMAFVFGHFVFKYKREWWQRYNYVLSGGMDAGTGFMSVLLFLALQRSDITLGWWGNSGEGCPVAKCPTAKGVIVHGCPVF</sequence>
<reference evidence="10 11" key="1">
    <citation type="journal article" date="2020" name="BMC Genomics">
        <title>Intraspecific diversification of the crop wild relative Brassica cretica Lam. using demographic model selection.</title>
        <authorList>
            <person name="Kioukis A."/>
            <person name="Michalopoulou V.A."/>
            <person name="Briers L."/>
            <person name="Pirintsos S."/>
            <person name="Studholme D.J."/>
            <person name="Pavlidis P."/>
            <person name="Sarris P.F."/>
        </authorList>
    </citation>
    <scope>NUCLEOTIDE SEQUENCE [LARGE SCALE GENOMIC DNA]</scope>
    <source>
        <strain evidence="11">cv. PFS-1207/04</strain>
    </source>
</reference>
<evidence type="ECO:0000256" key="8">
    <source>
        <dbReference type="ARBA" id="ARBA00023136"/>
    </source>
</evidence>
<feature type="transmembrane region" description="Helical" evidence="9">
    <location>
        <begin position="248"/>
        <end position="269"/>
    </location>
</feature>
<feature type="transmembrane region" description="Helical" evidence="9">
    <location>
        <begin position="665"/>
        <end position="687"/>
    </location>
</feature>
<comment type="caution">
    <text evidence="10">The sequence shown here is derived from an EMBL/GenBank/DDBJ whole genome shotgun (WGS) entry which is preliminary data.</text>
</comment>
<dbReference type="NCBIfam" id="TIGR00727">
    <property type="entry name" value="ISP4_OPT"/>
    <property type="match status" value="1"/>
</dbReference>
<keyword evidence="7 9" id="KW-1133">Transmembrane helix</keyword>
<evidence type="ECO:0008006" key="12">
    <source>
        <dbReference type="Google" id="ProtNLM"/>
    </source>
</evidence>
<feature type="transmembrane region" description="Helical" evidence="9">
    <location>
        <begin position="73"/>
        <end position="92"/>
    </location>
</feature>
<evidence type="ECO:0000256" key="6">
    <source>
        <dbReference type="ARBA" id="ARBA00022927"/>
    </source>
</evidence>
<dbReference type="PANTHER" id="PTHR22601">
    <property type="entry name" value="ISP4 LIKE PROTEIN"/>
    <property type="match status" value="1"/>
</dbReference>
<evidence type="ECO:0000256" key="2">
    <source>
        <dbReference type="ARBA" id="ARBA00005484"/>
    </source>
</evidence>
<proteinExistence type="inferred from homology"/>
<dbReference type="EMBL" id="QGKV02000832">
    <property type="protein sequence ID" value="KAF3548461.1"/>
    <property type="molecule type" value="Genomic_DNA"/>
</dbReference>
<comment type="subcellular location">
    <subcellularLocation>
        <location evidence="1">Membrane</location>
        <topology evidence="1">Multi-pass membrane protein</topology>
    </subcellularLocation>
</comment>
<evidence type="ECO:0000256" key="5">
    <source>
        <dbReference type="ARBA" id="ARBA00022856"/>
    </source>
</evidence>
<feature type="transmembrane region" description="Helical" evidence="9">
    <location>
        <begin position="581"/>
        <end position="601"/>
    </location>
</feature>
<gene>
    <name evidence="10" type="ORF">DY000_02001415</name>
</gene>
<accession>A0ABQ7CA09</accession>
<feature type="transmembrane region" description="Helical" evidence="9">
    <location>
        <begin position="120"/>
        <end position="141"/>
    </location>
</feature>
<evidence type="ECO:0000256" key="3">
    <source>
        <dbReference type="ARBA" id="ARBA00022448"/>
    </source>
</evidence>
<dbReference type="InterPro" id="IPR004813">
    <property type="entry name" value="OPT"/>
</dbReference>
<feature type="transmembrane region" description="Helical" evidence="9">
    <location>
        <begin position="420"/>
        <end position="444"/>
    </location>
</feature>
<keyword evidence="5" id="KW-0571">Peptide transport</keyword>
<organism evidence="10 11">
    <name type="scientific">Brassica cretica</name>
    <name type="common">Mustard</name>
    <dbReference type="NCBI Taxonomy" id="69181"/>
    <lineage>
        <taxon>Eukaryota</taxon>
        <taxon>Viridiplantae</taxon>
        <taxon>Streptophyta</taxon>
        <taxon>Embryophyta</taxon>
        <taxon>Tracheophyta</taxon>
        <taxon>Spermatophyta</taxon>
        <taxon>Magnoliopsida</taxon>
        <taxon>eudicotyledons</taxon>
        <taxon>Gunneridae</taxon>
        <taxon>Pentapetalae</taxon>
        <taxon>rosids</taxon>
        <taxon>malvids</taxon>
        <taxon>Brassicales</taxon>
        <taxon>Brassicaceae</taxon>
        <taxon>Brassiceae</taxon>
        <taxon>Brassica</taxon>
    </lineage>
</organism>
<keyword evidence="4 9" id="KW-0812">Transmembrane</keyword>
<feature type="transmembrane region" description="Helical" evidence="9">
    <location>
        <begin position="495"/>
        <end position="517"/>
    </location>
</feature>
<evidence type="ECO:0000313" key="11">
    <source>
        <dbReference type="Proteomes" id="UP000266723"/>
    </source>
</evidence>
<dbReference type="Pfam" id="PF03169">
    <property type="entry name" value="OPT"/>
    <property type="match status" value="3"/>
</dbReference>
<feature type="transmembrane region" description="Helical" evidence="9">
    <location>
        <begin position="390"/>
        <end position="413"/>
    </location>
</feature>
<feature type="transmembrane region" description="Helical" evidence="9">
    <location>
        <begin position="348"/>
        <end position="370"/>
    </location>
</feature>
<evidence type="ECO:0000256" key="9">
    <source>
        <dbReference type="SAM" id="Phobius"/>
    </source>
</evidence>
<keyword evidence="11" id="KW-1185">Reference proteome</keyword>
<feature type="transmembrane region" description="Helical" evidence="9">
    <location>
        <begin position="772"/>
        <end position="803"/>
    </location>
</feature>
<feature type="transmembrane region" description="Helical" evidence="9">
    <location>
        <begin position="815"/>
        <end position="836"/>
    </location>
</feature>
<feature type="transmembrane region" description="Helical" evidence="9">
    <location>
        <begin position="153"/>
        <end position="173"/>
    </location>
</feature>
<dbReference type="NCBIfam" id="TIGR00728">
    <property type="entry name" value="OPT_sfam"/>
    <property type="match status" value="2"/>
</dbReference>
<dbReference type="InterPro" id="IPR004648">
    <property type="entry name" value="Oligpept_transpt"/>
</dbReference>
<protein>
    <recommendedName>
        <fullName evidence="12">Oligopeptide transporter</fullName>
    </recommendedName>
</protein>
<evidence type="ECO:0000256" key="1">
    <source>
        <dbReference type="ARBA" id="ARBA00004141"/>
    </source>
</evidence>
<evidence type="ECO:0000256" key="4">
    <source>
        <dbReference type="ARBA" id="ARBA00022692"/>
    </source>
</evidence>
<keyword evidence="8 9" id="KW-0472">Membrane</keyword>
<feature type="transmembrane region" description="Helical" evidence="9">
    <location>
        <begin position="738"/>
        <end position="760"/>
    </location>
</feature>